<accession>A0A150PN56</accession>
<sequence length="671" mass="74098">MRSLLHAVRPSLITALVLAACPAAAVELPNVGGKPVSLDVVNTAAISYHFDNRNDDPRYPSRYLDDNYGAILDRLDAQINWWRFQLGARLNASFYLARPSATSIDLQRKVLDDEVSFSLEDARRELHTRYLTTVYPAKLWLTYTQPGIEATVGDVYAQLGRGLVFSVRKMDELAIDTTLRGGRLVLDRDFGSLRLEATAIAGQMNPLRVDDASGRRLHGDGSPLFFGFPGADDLLATETTVDAEGNPRPRPVTEPARPNYLEDTVLGGRVEAGVKGVEIAVNGALLLRKSYTEEFNRCLREGGADPQAALRLCGGEFPEFNVVSAPPARQHNTIRTFSGSVSIPSIAQRGDLYVEVAGQQLRGGHLDRDNVPEGDLSGHAVYMAANGRSGPLAVSFEGKHYRRFFPLSANIDVSVLSNPGFSAPEFESVAYNQPPTAEPVYVEPIGAPNVCVTGGRGRIDYRFNRGVAVYAWLGRYASFSERQANHECNTADTNRTDTWDTAAGTEIDFDDRRSHVRAWSGVRQSDEADSGEVFYSEGYVRYDVVKHLAGAFSLQLQGNGRRRYRPENFESSWLEGDNYLALQWSPHVAAIFGHEYTSQPGCEPGKGREFCHYFNGGLQWKAGSRRTTIDQLVDTVQLFVGQRRGGLRCVSGVCRLFPPFEGARLELVSRF</sequence>
<dbReference type="EMBL" id="JELY01001053">
    <property type="protein sequence ID" value="KYF57070.1"/>
    <property type="molecule type" value="Genomic_DNA"/>
</dbReference>
<dbReference type="InterPro" id="IPR046070">
    <property type="entry name" value="DUF6029"/>
</dbReference>
<protein>
    <recommendedName>
        <fullName evidence="4">Secreted protein</fullName>
    </recommendedName>
</protein>
<evidence type="ECO:0000313" key="2">
    <source>
        <dbReference type="EMBL" id="KYF57070.1"/>
    </source>
</evidence>
<name>A0A150PN56_SORCE</name>
<proteinExistence type="predicted"/>
<keyword evidence="1" id="KW-0732">Signal</keyword>
<feature type="chain" id="PRO_5007565752" description="Secreted protein" evidence="1">
    <location>
        <begin position="26"/>
        <end position="671"/>
    </location>
</feature>
<organism evidence="2 3">
    <name type="scientific">Sorangium cellulosum</name>
    <name type="common">Polyangium cellulosum</name>
    <dbReference type="NCBI Taxonomy" id="56"/>
    <lineage>
        <taxon>Bacteria</taxon>
        <taxon>Pseudomonadati</taxon>
        <taxon>Myxococcota</taxon>
        <taxon>Polyangia</taxon>
        <taxon>Polyangiales</taxon>
        <taxon>Polyangiaceae</taxon>
        <taxon>Sorangium</taxon>
    </lineage>
</organism>
<feature type="signal peptide" evidence="1">
    <location>
        <begin position="1"/>
        <end position="25"/>
    </location>
</feature>
<dbReference type="PROSITE" id="PS51257">
    <property type="entry name" value="PROKAR_LIPOPROTEIN"/>
    <property type="match status" value="1"/>
</dbReference>
<evidence type="ECO:0000256" key="1">
    <source>
        <dbReference type="SAM" id="SignalP"/>
    </source>
</evidence>
<comment type="caution">
    <text evidence="2">The sequence shown here is derived from an EMBL/GenBank/DDBJ whole genome shotgun (WGS) entry which is preliminary data.</text>
</comment>
<dbReference type="AlphaFoldDB" id="A0A150PN56"/>
<dbReference type="Proteomes" id="UP000075420">
    <property type="component" value="Unassembled WGS sequence"/>
</dbReference>
<evidence type="ECO:0000313" key="3">
    <source>
        <dbReference type="Proteomes" id="UP000075420"/>
    </source>
</evidence>
<reference evidence="2 3" key="1">
    <citation type="submission" date="2014-02" db="EMBL/GenBank/DDBJ databases">
        <title>The small core and large imbalanced accessory genome model reveals a collaborative survival strategy of Sorangium cellulosum strains in nature.</title>
        <authorList>
            <person name="Han K."/>
            <person name="Peng R."/>
            <person name="Blom J."/>
            <person name="Li Y.-Z."/>
        </authorList>
    </citation>
    <scope>NUCLEOTIDE SEQUENCE [LARGE SCALE GENOMIC DNA]</scope>
    <source>
        <strain evidence="2 3">So0157-25</strain>
    </source>
</reference>
<dbReference type="Pfam" id="PF19494">
    <property type="entry name" value="DUF6029"/>
    <property type="match status" value="1"/>
</dbReference>
<gene>
    <name evidence="2" type="ORF">BE08_45500</name>
</gene>
<evidence type="ECO:0008006" key="4">
    <source>
        <dbReference type="Google" id="ProtNLM"/>
    </source>
</evidence>